<evidence type="ECO:0000256" key="6">
    <source>
        <dbReference type="ARBA" id="ARBA00022692"/>
    </source>
</evidence>
<feature type="transmembrane region" description="Helical" evidence="16">
    <location>
        <begin position="331"/>
        <end position="354"/>
    </location>
</feature>
<reference evidence="19" key="2">
    <citation type="journal article" date="2023" name="Microbiol Resour">
        <title>Decontamination and Annotation of the Draft Genome Sequence of the Oomycete Lagenidium giganteum ARSEF 373.</title>
        <authorList>
            <person name="Morgan W.R."/>
            <person name="Tartar A."/>
        </authorList>
    </citation>
    <scope>NUCLEOTIDE SEQUENCE</scope>
    <source>
        <strain evidence="19">ARSEF 373</strain>
    </source>
</reference>
<organism evidence="19 20">
    <name type="scientific">Lagenidium giganteum</name>
    <dbReference type="NCBI Taxonomy" id="4803"/>
    <lineage>
        <taxon>Eukaryota</taxon>
        <taxon>Sar</taxon>
        <taxon>Stramenopiles</taxon>
        <taxon>Oomycota</taxon>
        <taxon>Peronosporomycetes</taxon>
        <taxon>Pythiales</taxon>
        <taxon>Pythiaceae</taxon>
    </lineage>
</organism>
<evidence type="ECO:0000256" key="11">
    <source>
        <dbReference type="ARBA" id="ARBA00022833"/>
    </source>
</evidence>
<dbReference type="Gene3D" id="1.20.120.1750">
    <property type="match status" value="1"/>
</dbReference>
<keyword evidence="12 16" id="KW-1133">Transmembrane helix</keyword>
<keyword evidence="6 16" id="KW-0812">Transmembrane</keyword>
<dbReference type="PROSITE" id="PS00518">
    <property type="entry name" value="ZF_RING_1"/>
    <property type="match status" value="1"/>
</dbReference>
<dbReference type="Proteomes" id="UP001146120">
    <property type="component" value="Unassembled WGS sequence"/>
</dbReference>
<evidence type="ECO:0000256" key="8">
    <source>
        <dbReference type="ARBA" id="ARBA00022737"/>
    </source>
</evidence>
<accession>A0AAV2Z4S9</accession>
<keyword evidence="5" id="KW-0808">Transferase</keyword>
<protein>
    <recommendedName>
        <fullName evidence="4">RBR-type E3 ubiquitin transferase</fullName>
        <ecNumber evidence="4">2.3.2.31</ecNumber>
    </recommendedName>
</protein>
<dbReference type="SUPFAM" id="SSF57850">
    <property type="entry name" value="RING/U-box"/>
    <property type="match status" value="3"/>
</dbReference>
<dbReference type="InterPro" id="IPR044066">
    <property type="entry name" value="TRIAD_supradom"/>
</dbReference>
<feature type="domain" description="RING-type" evidence="18">
    <location>
        <begin position="35"/>
        <end position="247"/>
    </location>
</feature>
<evidence type="ECO:0000256" key="10">
    <source>
        <dbReference type="ARBA" id="ARBA00022786"/>
    </source>
</evidence>
<evidence type="ECO:0000259" key="17">
    <source>
        <dbReference type="PROSITE" id="PS50089"/>
    </source>
</evidence>
<keyword evidence="9 15" id="KW-0863">Zinc-finger</keyword>
<keyword evidence="13 16" id="KW-0472">Membrane</keyword>
<dbReference type="GO" id="GO:0061630">
    <property type="term" value="F:ubiquitin protein ligase activity"/>
    <property type="evidence" value="ECO:0007669"/>
    <property type="project" value="UniProtKB-EC"/>
</dbReference>
<dbReference type="InterPro" id="IPR017907">
    <property type="entry name" value="Znf_RING_CS"/>
</dbReference>
<evidence type="ECO:0000256" key="4">
    <source>
        <dbReference type="ARBA" id="ARBA00012251"/>
    </source>
</evidence>
<dbReference type="InterPro" id="IPR013083">
    <property type="entry name" value="Znf_RING/FYVE/PHD"/>
</dbReference>
<dbReference type="PROSITE" id="PS51873">
    <property type="entry name" value="TRIAD"/>
    <property type="match status" value="1"/>
</dbReference>
<dbReference type="Pfam" id="PF22191">
    <property type="entry name" value="IBR_1"/>
    <property type="match status" value="1"/>
</dbReference>
<evidence type="ECO:0000256" key="5">
    <source>
        <dbReference type="ARBA" id="ARBA00022679"/>
    </source>
</evidence>
<dbReference type="AlphaFoldDB" id="A0AAV2Z4S9"/>
<evidence type="ECO:0000256" key="1">
    <source>
        <dbReference type="ARBA" id="ARBA00001798"/>
    </source>
</evidence>
<dbReference type="PANTHER" id="PTHR11685">
    <property type="entry name" value="RBR FAMILY RING FINGER AND IBR DOMAIN-CONTAINING"/>
    <property type="match status" value="1"/>
</dbReference>
<dbReference type="GO" id="GO:0008270">
    <property type="term" value="F:zinc ion binding"/>
    <property type="evidence" value="ECO:0007669"/>
    <property type="project" value="UniProtKB-KW"/>
</dbReference>
<dbReference type="SMART" id="SM00184">
    <property type="entry name" value="RING"/>
    <property type="match status" value="1"/>
</dbReference>
<evidence type="ECO:0000259" key="18">
    <source>
        <dbReference type="PROSITE" id="PS51873"/>
    </source>
</evidence>
<dbReference type="Pfam" id="PF00097">
    <property type="entry name" value="zf-C3HC4"/>
    <property type="match status" value="1"/>
</dbReference>
<evidence type="ECO:0000256" key="12">
    <source>
        <dbReference type="ARBA" id="ARBA00022989"/>
    </source>
</evidence>
<evidence type="ECO:0000256" key="13">
    <source>
        <dbReference type="ARBA" id="ARBA00023136"/>
    </source>
</evidence>
<comment type="caution">
    <text evidence="19">The sequence shown here is derived from an EMBL/GenBank/DDBJ whole genome shotgun (WGS) entry which is preliminary data.</text>
</comment>
<dbReference type="EC" id="2.3.2.31" evidence="4"/>
<evidence type="ECO:0000256" key="9">
    <source>
        <dbReference type="ARBA" id="ARBA00022771"/>
    </source>
</evidence>
<proteinExistence type="inferred from homology"/>
<evidence type="ECO:0000256" key="14">
    <source>
        <dbReference type="ARBA" id="ARBA00044508"/>
    </source>
</evidence>
<keyword evidence="8" id="KW-0677">Repeat</keyword>
<dbReference type="InterPro" id="IPR002867">
    <property type="entry name" value="IBR_dom"/>
</dbReference>
<comment type="similarity">
    <text evidence="14">Belongs to the RBR family. RNF14 subfamily.</text>
</comment>
<evidence type="ECO:0000256" key="2">
    <source>
        <dbReference type="ARBA" id="ARBA00004167"/>
    </source>
</evidence>
<feature type="transmembrane region" description="Helical" evidence="16">
    <location>
        <begin position="272"/>
        <end position="294"/>
    </location>
</feature>
<dbReference type="GO" id="GO:0031090">
    <property type="term" value="C:organelle membrane"/>
    <property type="evidence" value="ECO:0007669"/>
    <property type="project" value="UniProtKB-ARBA"/>
</dbReference>
<evidence type="ECO:0000256" key="15">
    <source>
        <dbReference type="PROSITE-ProRule" id="PRU00175"/>
    </source>
</evidence>
<comment type="catalytic activity">
    <reaction evidence="1">
        <text>[E2 ubiquitin-conjugating enzyme]-S-ubiquitinyl-L-cysteine + [acceptor protein]-L-lysine = [E2 ubiquitin-conjugating enzyme]-L-cysteine + [acceptor protein]-N(6)-ubiquitinyl-L-lysine.</text>
        <dbReference type="EC" id="2.3.2.31"/>
    </reaction>
</comment>
<keyword evidence="7" id="KW-0479">Metal-binding</keyword>
<comment type="subcellular location">
    <subcellularLocation>
        <location evidence="2">Membrane</location>
        <topology evidence="2">Single-pass membrane protein</topology>
    </subcellularLocation>
</comment>
<evidence type="ECO:0000256" key="3">
    <source>
        <dbReference type="ARBA" id="ARBA00004906"/>
    </source>
</evidence>
<gene>
    <name evidence="19" type="ORF">N0F65_002684</name>
</gene>
<keyword evidence="10" id="KW-0833">Ubl conjugation pathway</keyword>
<dbReference type="Gene3D" id="3.30.40.10">
    <property type="entry name" value="Zinc/RING finger domain, C3HC4 (zinc finger)"/>
    <property type="match status" value="1"/>
</dbReference>
<dbReference type="SMART" id="SM00647">
    <property type="entry name" value="IBR"/>
    <property type="match status" value="2"/>
</dbReference>
<dbReference type="InterPro" id="IPR031127">
    <property type="entry name" value="E3_UB_ligase_RBR"/>
</dbReference>
<evidence type="ECO:0000256" key="7">
    <source>
        <dbReference type="ARBA" id="ARBA00022723"/>
    </source>
</evidence>
<dbReference type="PROSITE" id="PS50089">
    <property type="entry name" value="ZF_RING_2"/>
    <property type="match status" value="1"/>
</dbReference>
<keyword evidence="11" id="KW-0862">Zinc</keyword>
<sequence>MKRSESDGDLARTSVSSASSYVLVATPREALDATETVFCQVCLDHASAHDAFVLTRCGHGFCCACITQYVTVQINDGRVDPVCFSENRTDGGEAHVCGQAIADEDVQSLVSAATWEKVERFRLFQSNPNARVCPQCDHVQVFERGHKKLQCVCATCATTFCFVHNDAHLGQKCAKYVKAMAAAESHAQAVIRNTTKPCPGCRNPIEKNGGCNHMTCSRCQTEFCWVCGVMVPRSEPHWDIGGCPRMPLLSVDGLEVEANQWHNTTATQRVRYVVLFILRLPIYVVACVLALVLWVKQPFASNFDRFARTGTAWCILAIDWVVGTIKEVMSILTIACIYSVGCTLCVAVSPFFGWKQFWIELKASTVGVHEWARGLVIDPVQKTCFCCHADIVKTGE</sequence>
<dbReference type="GO" id="GO:0016567">
    <property type="term" value="P:protein ubiquitination"/>
    <property type="evidence" value="ECO:0007669"/>
    <property type="project" value="InterPro"/>
</dbReference>
<dbReference type="InterPro" id="IPR018957">
    <property type="entry name" value="Znf_C3HC4_RING-type"/>
</dbReference>
<dbReference type="InterPro" id="IPR047548">
    <property type="entry name" value="Rcat_RBR_RNF14"/>
</dbReference>
<feature type="domain" description="RING-type" evidence="17">
    <location>
        <begin position="39"/>
        <end position="83"/>
    </location>
</feature>
<comment type="pathway">
    <text evidence="3">Protein modification; protein ubiquitination.</text>
</comment>
<keyword evidence="20" id="KW-1185">Reference proteome</keyword>
<evidence type="ECO:0000256" key="16">
    <source>
        <dbReference type="SAM" id="Phobius"/>
    </source>
</evidence>
<dbReference type="EMBL" id="DAKRPA010000054">
    <property type="protein sequence ID" value="DBA01074.1"/>
    <property type="molecule type" value="Genomic_DNA"/>
</dbReference>
<dbReference type="CDD" id="cd20354">
    <property type="entry name" value="Rcat_RBR_RNF14"/>
    <property type="match status" value="1"/>
</dbReference>
<dbReference type="GO" id="GO:0005737">
    <property type="term" value="C:cytoplasm"/>
    <property type="evidence" value="ECO:0007669"/>
    <property type="project" value="UniProtKB-ARBA"/>
</dbReference>
<evidence type="ECO:0000313" key="20">
    <source>
        <dbReference type="Proteomes" id="UP001146120"/>
    </source>
</evidence>
<dbReference type="FunFam" id="3.30.40.10:FF:000051">
    <property type="entry name" value="RBR-type E3 ubiquitin transferase"/>
    <property type="match status" value="1"/>
</dbReference>
<evidence type="ECO:0000313" key="19">
    <source>
        <dbReference type="EMBL" id="DBA01074.1"/>
    </source>
</evidence>
<name>A0AAV2Z4S9_9STRA</name>
<dbReference type="InterPro" id="IPR001841">
    <property type="entry name" value="Znf_RING"/>
</dbReference>
<reference evidence="19" key="1">
    <citation type="submission" date="2022-11" db="EMBL/GenBank/DDBJ databases">
        <authorList>
            <person name="Morgan W.R."/>
            <person name="Tartar A."/>
        </authorList>
    </citation>
    <scope>NUCLEOTIDE SEQUENCE</scope>
    <source>
        <strain evidence="19">ARSEF 373</strain>
    </source>
</reference>